<dbReference type="AlphaFoldDB" id="A0A9D1P7U7"/>
<feature type="transmembrane region" description="Helical" evidence="2">
    <location>
        <begin position="52"/>
        <end position="74"/>
    </location>
</feature>
<dbReference type="EMBL" id="DVOT01000156">
    <property type="protein sequence ID" value="HIV28064.1"/>
    <property type="molecule type" value="Genomic_DNA"/>
</dbReference>
<dbReference type="GO" id="GO:0015225">
    <property type="term" value="F:biotin transmembrane transporter activity"/>
    <property type="evidence" value="ECO:0007669"/>
    <property type="project" value="InterPro"/>
</dbReference>
<evidence type="ECO:0000256" key="2">
    <source>
        <dbReference type="SAM" id="Phobius"/>
    </source>
</evidence>
<sequence length="103" mass="10405">MQNQRLQNMVRCALAAAILCVTAQISLPVGDAPITIQPFALALVGGLLGWKWGALAALIYVALGAIGLPVFAGLKGGIGMLAGATGGYLWTYPLLALGAGLGK</sequence>
<dbReference type="Gene3D" id="1.10.1760.20">
    <property type="match status" value="1"/>
</dbReference>
<dbReference type="InterPro" id="IPR003784">
    <property type="entry name" value="BioY"/>
</dbReference>
<dbReference type="Proteomes" id="UP000886884">
    <property type="component" value="Unassembled WGS sequence"/>
</dbReference>
<proteinExistence type="inferred from homology"/>
<feature type="transmembrane region" description="Helical" evidence="2">
    <location>
        <begin position="81"/>
        <end position="101"/>
    </location>
</feature>
<gene>
    <name evidence="3" type="ORF">IAA64_08845</name>
</gene>
<dbReference type="GO" id="GO:0005886">
    <property type="term" value="C:plasma membrane"/>
    <property type="evidence" value="ECO:0007669"/>
    <property type="project" value="InterPro"/>
</dbReference>
<accession>A0A9D1P7U7</accession>
<feature type="non-terminal residue" evidence="3">
    <location>
        <position position="103"/>
    </location>
</feature>
<evidence type="ECO:0000313" key="4">
    <source>
        <dbReference type="Proteomes" id="UP000886884"/>
    </source>
</evidence>
<comment type="caution">
    <text evidence="3">The sequence shown here is derived from an EMBL/GenBank/DDBJ whole genome shotgun (WGS) entry which is preliminary data.</text>
</comment>
<evidence type="ECO:0000313" key="3">
    <source>
        <dbReference type="EMBL" id="HIV28064.1"/>
    </source>
</evidence>
<keyword evidence="2" id="KW-0812">Transmembrane</keyword>
<name>A0A9D1P7U7_9FIRM</name>
<keyword evidence="2" id="KW-1133">Transmembrane helix</keyword>
<evidence type="ECO:0000256" key="1">
    <source>
        <dbReference type="ARBA" id="ARBA00010692"/>
    </source>
</evidence>
<reference evidence="3" key="2">
    <citation type="journal article" date="2021" name="PeerJ">
        <title>Extensive microbial diversity within the chicken gut microbiome revealed by metagenomics and culture.</title>
        <authorList>
            <person name="Gilroy R."/>
            <person name="Ravi A."/>
            <person name="Getino M."/>
            <person name="Pursley I."/>
            <person name="Horton D.L."/>
            <person name="Alikhan N.F."/>
            <person name="Baker D."/>
            <person name="Gharbi K."/>
            <person name="Hall N."/>
            <person name="Watson M."/>
            <person name="Adriaenssens E.M."/>
            <person name="Foster-Nyarko E."/>
            <person name="Jarju S."/>
            <person name="Secka A."/>
            <person name="Antonio M."/>
            <person name="Oren A."/>
            <person name="Chaudhuri R.R."/>
            <person name="La Ragione R."/>
            <person name="Hildebrand F."/>
            <person name="Pallen M.J."/>
        </authorList>
    </citation>
    <scope>NUCLEOTIDE SEQUENCE</scope>
    <source>
        <strain evidence="3">CHK183-6373</strain>
    </source>
</reference>
<keyword evidence="2" id="KW-0472">Membrane</keyword>
<reference evidence="3" key="1">
    <citation type="submission" date="2020-10" db="EMBL/GenBank/DDBJ databases">
        <authorList>
            <person name="Gilroy R."/>
        </authorList>
    </citation>
    <scope>NUCLEOTIDE SEQUENCE</scope>
    <source>
        <strain evidence="3">CHK183-6373</strain>
    </source>
</reference>
<dbReference type="Pfam" id="PF02632">
    <property type="entry name" value="BioY"/>
    <property type="match status" value="1"/>
</dbReference>
<dbReference type="PANTHER" id="PTHR34295:SF1">
    <property type="entry name" value="BIOTIN TRANSPORTER BIOY"/>
    <property type="match status" value="1"/>
</dbReference>
<organism evidence="3 4">
    <name type="scientific">Candidatus Ornithocaccomicrobium faecavium</name>
    <dbReference type="NCBI Taxonomy" id="2840890"/>
    <lineage>
        <taxon>Bacteria</taxon>
        <taxon>Bacillati</taxon>
        <taxon>Bacillota</taxon>
        <taxon>Clostridia</taxon>
        <taxon>Candidatus Ornithocaccomicrobium</taxon>
    </lineage>
</organism>
<protein>
    <submittedName>
        <fullName evidence="3">Biotin transporter BioY</fullName>
    </submittedName>
</protein>
<comment type="similarity">
    <text evidence="1">Belongs to the BioY family.</text>
</comment>
<dbReference type="PANTHER" id="PTHR34295">
    <property type="entry name" value="BIOTIN TRANSPORTER BIOY"/>
    <property type="match status" value="1"/>
</dbReference>